<proteinExistence type="predicted"/>
<feature type="compositionally biased region" description="Low complexity" evidence="1">
    <location>
        <begin position="91"/>
        <end position="107"/>
    </location>
</feature>
<dbReference type="Proteomes" id="UP000004622">
    <property type="component" value="Unassembled WGS sequence"/>
</dbReference>
<dbReference type="STRING" id="204799.GCA_001696575_04268"/>
<dbReference type="PATRIC" id="fig|1189611.3.peg.1995"/>
<comment type="caution">
    <text evidence="2">The sequence shown here is derived from an EMBL/GenBank/DDBJ whole genome shotgun (WGS) entry which is preliminary data.</text>
</comment>
<reference evidence="2 3" key="1">
    <citation type="journal article" date="2012" name="J. Bacteriol.">
        <title>Genome Sequence of Nitratireductor aquibiodomus Strain RA22.</title>
        <authorList>
            <person name="Singh A."/>
            <person name="Jangir P.K."/>
            <person name="Kumari C."/>
            <person name="Sharma R."/>
        </authorList>
    </citation>
    <scope>NUCLEOTIDE SEQUENCE [LARGE SCALE GENOMIC DNA]</scope>
    <source>
        <strain evidence="2 3">RA22</strain>
    </source>
</reference>
<dbReference type="AlphaFoldDB" id="I5BZA7"/>
<accession>I5BZA7</accession>
<gene>
    <name evidence="2" type="ORF">A33O_09824</name>
</gene>
<organism evidence="2 3">
    <name type="scientific">Nitratireductor aquibiodomus RA22</name>
    <dbReference type="NCBI Taxonomy" id="1189611"/>
    <lineage>
        <taxon>Bacteria</taxon>
        <taxon>Pseudomonadati</taxon>
        <taxon>Pseudomonadota</taxon>
        <taxon>Alphaproteobacteria</taxon>
        <taxon>Hyphomicrobiales</taxon>
        <taxon>Phyllobacteriaceae</taxon>
        <taxon>Nitratireductor</taxon>
    </lineage>
</organism>
<dbReference type="InterPro" id="IPR035220">
    <property type="entry name" value="DUF5330"/>
</dbReference>
<evidence type="ECO:0000313" key="2">
    <source>
        <dbReference type="EMBL" id="EIM74909.1"/>
    </source>
</evidence>
<evidence type="ECO:0000256" key="1">
    <source>
        <dbReference type="SAM" id="MobiDB-lite"/>
    </source>
</evidence>
<protein>
    <submittedName>
        <fullName evidence="2">Uncharacterized protein</fullName>
    </submittedName>
</protein>
<evidence type="ECO:0000313" key="3">
    <source>
        <dbReference type="Proteomes" id="UP000004622"/>
    </source>
</evidence>
<dbReference type="RefSeq" id="WP_007008417.1">
    <property type="nucleotide sequence ID" value="NZ_AJXZ01000024.1"/>
</dbReference>
<dbReference type="OrthoDB" id="7923950at2"/>
<dbReference type="Pfam" id="PF17264">
    <property type="entry name" value="DUF5330"/>
    <property type="match status" value="1"/>
</dbReference>
<sequence>MGFLIRSIFWLSLVLLLLPIGGTGSEDGTETPQVGALQALGAAREAISDMVGICERKPEVCETGRAALQTIGARARESARFAYEMLEEPADGSAEGSAGASAGTMEAPLTTGSVAEHPAGHDQ</sequence>
<name>I5BZA7_9HYPH</name>
<dbReference type="EMBL" id="AJXZ01000024">
    <property type="protein sequence ID" value="EIM74909.1"/>
    <property type="molecule type" value="Genomic_DNA"/>
</dbReference>
<feature type="region of interest" description="Disordered" evidence="1">
    <location>
        <begin position="86"/>
        <end position="123"/>
    </location>
</feature>